<accession>A0A517MEI3</accession>
<evidence type="ECO:0000259" key="2">
    <source>
        <dbReference type="Pfam" id="PF07596"/>
    </source>
</evidence>
<evidence type="ECO:0000313" key="3">
    <source>
        <dbReference type="EMBL" id="QDS93246.1"/>
    </source>
</evidence>
<dbReference type="SUPFAM" id="SSF54523">
    <property type="entry name" value="Pili subunits"/>
    <property type="match status" value="1"/>
</dbReference>
<feature type="transmembrane region" description="Helical" evidence="1">
    <location>
        <begin position="7"/>
        <end position="27"/>
    </location>
</feature>
<dbReference type="KEGG" id="rml:FF011L_20080"/>
<protein>
    <recommendedName>
        <fullName evidence="2">DUF1559 domain-containing protein</fullName>
    </recommendedName>
</protein>
<organism evidence="3 4">
    <name type="scientific">Roseimaritima multifibrata</name>
    <dbReference type="NCBI Taxonomy" id="1930274"/>
    <lineage>
        <taxon>Bacteria</taxon>
        <taxon>Pseudomonadati</taxon>
        <taxon>Planctomycetota</taxon>
        <taxon>Planctomycetia</taxon>
        <taxon>Pirellulales</taxon>
        <taxon>Pirellulaceae</taxon>
        <taxon>Roseimaritima</taxon>
    </lineage>
</organism>
<evidence type="ECO:0000313" key="4">
    <source>
        <dbReference type="Proteomes" id="UP000320672"/>
    </source>
</evidence>
<sequence>MNGRRGISLLETIVIIAIIGVLVGLLLPSIQASREQARKASCGNNMTQLWYGIQAYESAYSQFPAGTLAVEIPVREFPTDYHHGWLTRIAPYMDQGSLFSKAIDRSLSIYDPKNFFLQKSFKLPTLQCPSSWEGSENHSTSYAGIHDGRPVPIQESSRGVFIANRFLTRRDIHDGLSNTLFIGEQNQTENPGLGWMSGTNASLRSTGVPIVEPDDSDFMFNYSMDAFEGANTYDAYAGFLTPPQTYDQYLAMLSEKLEIAKETLESEYSIASIQDALFELGDQAEFPDDDDAAELSPSFDMDMDMGTGMGMGMGMDMETPLFPLMPLGAESLKAKPLGSSHQGSQAIFGDGKVRYFDNEVDRKFLAQLGMRDDQLPLVIPNR</sequence>
<dbReference type="Proteomes" id="UP000320672">
    <property type="component" value="Chromosome"/>
</dbReference>
<dbReference type="PANTHER" id="PTHR30093">
    <property type="entry name" value="GENERAL SECRETION PATHWAY PROTEIN G"/>
    <property type="match status" value="1"/>
</dbReference>
<keyword evidence="1" id="KW-1133">Transmembrane helix</keyword>
<keyword evidence="4" id="KW-1185">Reference proteome</keyword>
<dbReference type="Pfam" id="PF07596">
    <property type="entry name" value="SBP_bac_10"/>
    <property type="match status" value="1"/>
</dbReference>
<keyword evidence="1" id="KW-0472">Membrane</keyword>
<dbReference type="InterPro" id="IPR011453">
    <property type="entry name" value="DUF1559"/>
</dbReference>
<name>A0A517MEI3_9BACT</name>
<evidence type="ECO:0000256" key="1">
    <source>
        <dbReference type="SAM" id="Phobius"/>
    </source>
</evidence>
<dbReference type="RefSeq" id="WP_145351444.1">
    <property type="nucleotide sequence ID" value="NZ_CP036262.1"/>
</dbReference>
<feature type="domain" description="DUF1559" evidence="2">
    <location>
        <begin position="31"/>
        <end position="189"/>
    </location>
</feature>
<gene>
    <name evidence="3" type="ORF">FF011L_20080</name>
</gene>
<keyword evidence="1" id="KW-0812">Transmembrane</keyword>
<dbReference type="OrthoDB" id="255848at2"/>
<proteinExistence type="predicted"/>
<dbReference type="Gene3D" id="3.30.700.10">
    <property type="entry name" value="Glycoprotein, Type 4 Pilin"/>
    <property type="match status" value="1"/>
</dbReference>
<dbReference type="PROSITE" id="PS00409">
    <property type="entry name" value="PROKAR_NTER_METHYL"/>
    <property type="match status" value="1"/>
</dbReference>
<dbReference type="InterPro" id="IPR012902">
    <property type="entry name" value="N_methyl_site"/>
</dbReference>
<dbReference type="AlphaFoldDB" id="A0A517MEI3"/>
<dbReference type="InterPro" id="IPR045584">
    <property type="entry name" value="Pilin-like"/>
</dbReference>
<dbReference type="PANTHER" id="PTHR30093:SF2">
    <property type="entry name" value="TYPE II SECRETION SYSTEM PROTEIN H"/>
    <property type="match status" value="1"/>
</dbReference>
<reference evidence="3 4" key="1">
    <citation type="submission" date="2019-02" db="EMBL/GenBank/DDBJ databases">
        <title>Deep-cultivation of Planctomycetes and their phenomic and genomic characterization uncovers novel biology.</title>
        <authorList>
            <person name="Wiegand S."/>
            <person name="Jogler M."/>
            <person name="Boedeker C."/>
            <person name="Pinto D."/>
            <person name="Vollmers J."/>
            <person name="Rivas-Marin E."/>
            <person name="Kohn T."/>
            <person name="Peeters S.H."/>
            <person name="Heuer A."/>
            <person name="Rast P."/>
            <person name="Oberbeckmann S."/>
            <person name="Bunk B."/>
            <person name="Jeske O."/>
            <person name="Meyerdierks A."/>
            <person name="Storesund J.E."/>
            <person name="Kallscheuer N."/>
            <person name="Luecker S."/>
            <person name="Lage O.M."/>
            <person name="Pohl T."/>
            <person name="Merkel B.J."/>
            <person name="Hornburger P."/>
            <person name="Mueller R.-W."/>
            <person name="Bruemmer F."/>
            <person name="Labrenz M."/>
            <person name="Spormann A.M."/>
            <person name="Op den Camp H."/>
            <person name="Overmann J."/>
            <person name="Amann R."/>
            <person name="Jetten M.S.M."/>
            <person name="Mascher T."/>
            <person name="Medema M.H."/>
            <person name="Devos D.P."/>
            <person name="Kaster A.-K."/>
            <person name="Ovreas L."/>
            <person name="Rohde M."/>
            <person name="Galperin M.Y."/>
            <person name="Jogler C."/>
        </authorList>
    </citation>
    <scope>NUCLEOTIDE SEQUENCE [LARGE SCALE GENOMIC DNA]</scope>
    <source>
        <strain evidence="3 4">FF011L</strain>
    </source>
</reference>
<dbReference type="EMBL" id="CP036262">
    <property type="protein sequence ID" value="QDS93246.1"/>
    <property type="molecule type" value="Genomic_DNA"/>
</dbReference>